<dbReference type="AlphaFoldDB" id="A0A3E5ETP1"/>
<evidence type="ECO:0000259" key="6">
    <source>
        <dbReference type="Pfam" id="PF07980"/>
    </source>
</evidence>
<keyword evidence="4" id="KW-0472">Membrane</keyword>
<comment type="caution">
    <text evidence="8">The sequence shown here is derived from an EMBL/GenBank/DDBJ whole genome shotgun (WGS) entry which is preliminary data.</text>
</comment>
<dbReference type="Pfam" id="PF14322">
    <property type="entry name" value="SusD-like_3"/>
    <property type="match status" value="1"/>
</dbReference>
<reference evidence="8 9" key="1">
    <citation type="submission" date="2018-08" db="EMBL/GenBank/DDBJ databases">
        <title>A genome reference for cultivated species of the human gut microbiota.</title>
        <authorList>
            <person name="Zou Y."/>
            <person name="Xue W."/>
            <person name="Luo G."/>
        </authorList>
    </citation>
    <scope>NUCLEOTIDE SEQUENCE [LARGE SCALE GENOMIC DNA]</scope>
    <source>
        <strain evidence="8 9">OM03-4</strain>
    </source>
</reference>
<sequence>MKIKNILMTLGLGSMLMTSCSLDEEVYTFISGEDLAADGEYELLVNGAYQPLAWLFEWGSYDSAVNYDNDYQTGPGWAFKETGTGNFYNNGSINNLFEYYSTAIHRANYHYYLISTMTNVAEKEKNNALGELRFLKAWAEFELVRRFGPIPIFKTSINEGNDTYQPRASVKEVYEDIIANLKEAETLLMPRTDANYQKGHVFRASAKSLLALVYATIGSASMESGRVMVKGGPGKVTNPDGTESALMPQEIWHDKIRLPGYEEFDSQEYYRLAKEKAGEVITEGECTLAASQKDLWALSNKNGPEFLFCLQTYPDGDNLSGNYLSESYYGYWDDDGTMGKGYYTYRDHWLQMFDDWDDERITWGILHRYPGSYNSETGVYTWYYYPLRDSVYVNREEAPYEGIEPYQKTDQPAYGAYFGSRFTKFTAVTGTIDGTRKDYNWPFLRYAEVLLLYAEADNELNGPTQDAFSKMEMLNRRNNSTLVSERHKKKPFDKETFRSFILEERAKEFAVEGNRRTDLIRWGIYLPVMNAIGMDENGNLKRREEKHWLMPLPPDEINGNPYIEKNNPGW</sequence>
<keyword evidence="3" id="KW-0732">Signal</keyword>
<feature type="domain" description="SusD-like N-terminal" evidence="7">
    <location>
        <begin position="89"/>
        <end position="214"/>
    </location>
</feature>
<dbReference type="Pfam" id="PF07980">
    <property type="entry name" value="SusD_RagB"/>
    <property type="match status" value="1"/>
</dbReference>
<dbReference type="InterPro" id="IPR012944">
    <property type="entry name" value="SusD_RagB_dom"/>
</dbReference>
<evidence type="ECO:0000313" key="8">
    <source>
        <dbReference type="EMBL" id="RGN92345.1"/>
    </source>
</evidence>
<evidence type="ECO:0000256" key="5">
    <source>
        <dbReference type="ARBA" id="ARBA00023237"/>
    </source>
</evidence>
<accession>A0A3E5ETP1</accession>
<dbReference type="PROSITE" id="PS51257">
    <property type="entry name" value="PROKAR_LIPOPROTEIN"/>
    <property type="match status" value="1"/>
</dbReference>
<evidence type="ECO:0000313" key="9">
    <source>
        <dbReference type="Proteomes" id="UP000260759"/>
    </source>
</evidence>
<comment type="subcellular location">
    <subcellularLocation>
        <location evidence="1">Cell outer membrane</location>
    </subcellularLocation>
</comment>
<dbReference type="InterPro" id="IPR033985">
    <property type="entry name" value="SusD-like_N"/>
</dbReference>
<protein>
    <submittedName>
        <fullName evidence="8">RagB/SusD family nutrient uptake outer membrane protein</fullName>
    </submittedName>
</protein>
<dbReference type="Proteomes" id="UP000260759">
    <property type="component" value="Unassembled WGS sequence"/>
</dbReference>
<organism evidence="8 9">
    <name type="scientific">Bacteroides uniformis</name>
    <dbReference type="NCBI Taxonomy" id="820"/>
    <lineage>
        <taxon>Bacteria</taxon>
        <taxon>Pseudomonadati</taxon>
        <taxon>Bacteroidota</taxon>
        <taxon>Bacteroidia</taxon>
        <taxon>Bacteroidales</taxon>
        <taxon>Bacteroidaceae</taxon>
        <taxon>Bacteroides</taxon>
    </lineage>
</organism>
<dbReference type="GO" id="GO:0009279">
    <property type="term" value="C:cell outer membrane"/>
    <property type="evidence" value="ECO:0007669"/>
    <property type="project" value="UniProtKB-SubCell"/>
</dbReference>
<name>A0A3E5ETP1_BACUN</name>
<comment type="similarity">
    <text evidence="2">Belongs to the SusD family.</text>
</comment>
<evidence type="ECO:0000256" key="3">
    <source>
        <dbReference type="ARBA" id="ARBA00022729"/>
    </source>
</evidence>
<dbReference type="EMBL" id="QSVA01000013">
    <property type="protein sequence ID" value="RGN92345.1"/>
    <property type="molecule type" value="Genomic_DNA"/>
</dbReference>
<gene>
    <name evidence="8" type="ORF">DXB37_14730</name>
</gene>
<proteinExistence type="inferred from homology"/>
<dbReference type="SUPFAM" id="SSF48452">
    <property type="entry name" value="TPR-like"/>
    <property type="match status" value="1"/>
</dbReference>
<evidence type="ECO:0000256" key="4">
    <source>
        <dbReference type="ARBA" id="ARBA00023136"/>
    </source>
</evidence>
<dbReference type="Gene3D" id="1.25.40.390">
    <property type="match status" value="1"/>
</dbReference>
<feature type="domain" description="RagB/SusD" evidence="6">
    <location>
        <begin position="328"/>
        <end position="570"/>
    </location>
</feature>
<dbReference type="InterPro" id="IPR011990">
    <property type="entry name" value="TPR-like_helical_dom_sf"/>
</dbReference>
<evidence type="ECO:0000259" key="7">
    <source>
        <dbReference type="Pfam" id="PF14322"/>
    </source>
</evidence>
<evidence type="ECO:0000256" key="1">
    <source>
        <dbReference type="ARBA" id="ARBA00004442"/>
    </source>
</evidence>
<evidence type="ECO:0000256" key="2">
    <source>
        <dbReference type="ARBA" id="ARBA00006275"/>
    </source>
</evidence>
<keyword evidence="5" id="KW-0998">Cell outer membrane</keyword>
<dbReference type="RefSeq" id="WP_117600968.1">
    <property type="nucleotide sequence ID" value="NZ_BAABYI010000001.1"/>
</dbReference>